<evidence type="ECO:0000256" key="4">
    <source>
        <dbReference type="ARBA" id="ARBA00022484"/>
    </source>
</evidence>
<dbReference type="SUPFAM" id="SSF52540">
    <property type="entry name" value="P-loop containing nucleoside triphosphate hydrolases"/>
    <property type="match status" value="1"/>
</dbReference>
<dbReference type="InterPro" id="IPR043502">
    <property type="entry name" value="DNA/RNA_pol_sf"/>
</dbReference>
<keyword evidence="4 20" id="KW-0696">RNA-directed RNA polymerase</keyword>
<feature type="compositionally biased region" description="Polar residues" evidence="16">
    <location>
        <begin position="465"/>
        <end position="483"/>
    </location>
</feature>
<evidence type="ECO:0000256" key="13">
    <source>
        <dbReference type="ARBA" id="ARBA00025585"/>
    </source>
</evidence>
<feature type="compositionally biased region" description="Polar residues" evidence="16">
    <location>
        <begin position="437"/>
        <end position="448"/>
    </location>
</feature>
<dbReference type="PROSITE" id="PS51743">
    <property type="entry name" value="ALPHAVIRUS_MT"/>
    <property type="match status" value="1"/>
</dbReference>
<keyword evidence="21" id="KW-1185">Reference proteome</keyword>
<dbReference type="KEGG" id="vg:41702525"/>
<evidence type="ECO:0000256" key="3">
    <source>
        <dbReference type="ARBA" id="ARBA00018318"/>
    </source>
</evidence>
<evidence type="ECO:0000256" key="7">
    <source>
        <dbReference type="ARBA" id="ARBA00022741"/>
    </source>
</evidence>
<evidence type="ECO:0000256" key="1">
    <source>
        <dbReference type="ARBA" id="ARBA00012494"/>
    </source>
</evidence>
<dbReference type="InterPro" id="IPR027351">
    <property type="entry name" value="(+)RNA_virus_helicase_core_dom"/>
</dbReference>
<evidence type="ECO:0000313" key="21">
    <source>
        <dbReference type="Proteomes" id="UP000289199"/>
    </source>
</evidence>
<dbReference type="InterPro" id="IPR001788">
    <property type="entry name" value="RNA-dep_RNA_pol_alsuvir"/>
</dbReference>
<dbReference type="GO" id="GO:0003968">
    <property type="term" value="F:RNA-directed RNA polymerase activity"/>
    <property type="evidence" value="ECO:0007669"/>
    <property type="project" value="UniProtKB-KW"/>
</dbReference>
<dbReference type="FunFam" id="3.40.50.300:FF:001668">
    <property type="entry name" value="Non-structural polyprotein pORF1"/>
    <property type="match status" value="1"/>
</dbReference>
<comment type="catalytic activity">
    <reaction evidence="15">
        <text>ATP + H2O = ADP + phosphate + H(+)</text>
        <dbReference type="Rhea" id="RHEA:13065"/>
        <dbReference type="ChEBI" id="CHEBI:15377"/>
        <dbReference type="ChEBI" id="CHEBI:15378"/>
        <dbReference type="ChEBI" id="CHEBI:30616"/>
        <dbReference type="ChEBI" id="CHEBI:43474"/>
        <dbReference type="ChEBI" id="CHEBI:456216"/>
        <dbReference type="EC" id="3.6.4.13"/>
    </reaction>
</comment>
<dbReference type="RefSeq" id="YP_009552762.1">
    <property type="nucleotide sequence ID" value="NC_040644.1"/>
</dbReference>
<evidence type="ECO:0000256" key="12">
    <source>
        <dbReference type="ARBA" id="ARBA00023268"/>
    </source>
</evidence>
<dbReference type="InterPro" id="IPR027417">
    <property type="entry name" value="P-loop_NTPase"/>
</dbReference>
<evidence type="ECO:0000256" key="5">
    <source>
        <dbReference type="ARBA" id="ARBA00022679"/>
    </source>
</evidence>
<dbReference type="GO" id="GO:0008174">
    <property type="term" value="F:mRNA methyltransferase activity"/>
    <property type="evidence" value="ECO:0007669"/>
    <property type="project" value="UniProtKB-UniRule"/>
</dbReference>
<evidence type="ECO:0000256" key="8">
    <source>
        <dbReference type="ARBA" id="ARBA00022801"/>
    </source>
</evidence>
<keyword evidence="9" id="KW-0347">Helicase</keyword>
<dbReference type="PROSITE" id="PS50507">
    <property type="entry name" value="RDRP_SSRNA_POS"/>
    <property type="match status" value="1"/>
</dbReference>
<keyword evidence="12" id="KW-0511">Multifunctional enzyme</keyword>
<dbReference type="Proteomes" id="UP000289199">
    <property type="component" value="Segment"/>
</dbReference>
<evidence type="ECO:0000256" key="2">
    <source>
        <dbReference type="ARBA" id="ARBA00012552"/>
    </source>
</evidence>
<dbReference type="SUPFAM" id="SSF56672">
    <property type="entry name" value="DNA/RNA polymerases"/>
    <property type="match status" value="1"/>
</dbReference>
<dbReference type="GO" id="GO:0016556">
    <property type="term" value="P:mRNA modification"/>
    <property type="evidence" value="ECO:0007669"/>
    <property type="project" value="InterPro"/>
</dbReference>
<evidence type="ECO:0000256" key="11">
    <source>
        <dbReference type="ARBA" id="ARBA00022953"/>
    </source>
</evidence>
<dbReference type="Pfam" id="PF01660">
    <property type="entry name" value="Vmethyltransf"/>
    <property type="match status" value="1"/>
</dbReference>
<feature type="domain" description="(+)RNA virus helicase C-terminal" evidence="18">
    <location>
        <begin position="588"/>
        <end position="887"/>
    </location>
</feature>
<feature type="region of interest" description="Disordered" evidence="16">
    <location>
        <begin position="885"/>
        <end position="907"/>
    </location>
</feature>
<name>A0A345X1J4_9VIRU</name>
<dbReference type="EMBL" id="MH077559">
    <property type="protein sequence ID" value="AXK15640.1"/>
    <property type="molecule type" value="Genomic_RNA"/>
</dbReference>
<keyword evidence="11" id="KW-0693">Viral RNA replication</keyword>
<dbReference type="EC" id="2.7.7.48" evidence="1"/>
<keyword evidence="7" id="KW-0547">Nucleotide-binding</keyword>
<evidence type="ECO:0000259" key="17">
    <source>
        <dbReference type="PROSITE" id="PS50507"/>
    </source>
</evidence>
<dbReference type="InterPro" id="IPR007094">
    <property type="entry name" value="RNA-dir_pol_PSvirus"/>
</dbReference>
<keyword evidence="5" id="KW-0808">Transferase</keyword>
<evidence type="ECO:0000256" key="14">
    <source>
        <dbReference type="ARBA" id="ARBA00042213"/>
    </source>
</evidence>
<keyword evidence="8" id="KW-0378">Hydrolase</keyword>
<dbReference type="Gene3D" id="3.40.50.300">
    <property type="entry name" value="P-loop containing nucleotide triphosphate hydrolases"/>
    <property type="match status" value="1"/>
</dbReference>
<dbReference type="Pfam" id="PF01443">
    <property type="entry name" value="Viral_helicase1"/>
    <property type="match status" value="1"/>
</dbReference>
<dbReference type="GeneID" id="41702525"/>
<feature type="region of interest" description="Disordered" evidence="16">
    <location>
        <begin position="433"/>
        <end position="515"/>
    </location>
</feature>
<evidence type="ECO:0000313" key="20">
    <source>
        <dbReference type="EMBL" id="AXK15640.1"/>
    </source>
</evidence>
<evidence type="ECO:0000259" key="19">
    <source>
        <dbReference type="PROSITE" id="PS51743"/>
    </source>
</evidence>
<keyword evidence="6" id="KW-0548">Nucleotidyltransferase</keyword>
<dbReference type="Pfam" id="PF00978">
    <property type="entry name" value="RdRP_2"/>
    <property type="match status" value="1"/>
</dbReference>
<dbReference type="PROSITE" id="PS51657">
    <property type="entry name" value="PSRV_HELICASE"/>
    <property type="match status" value="1"/>
</dbReference>
<dbReference type="EC" id="3.6.4.13" evidence="2"/>
<evidence type="ECO:0000259" key="18">
    <source>
        <dbReference type="PROSITE" id="PS51657"/>
    </source>
</evidence>
<dbReference type="GO" id="GO:0006351">
    <property type="term" value="P:DNA-templated transcription"/>
    <property type="evidence" value="ECO:0007669"/>
    <property type="project" value="InterPro"/>
</dbReference>
<evidence type="ECO:0000256" key="9">
    <source>
        <dbReference type="ARBA" id="ARBA00022806"/>
    </source>
</evidence>
<feature type="domain" description="Alphavirus-like MT" evidence="19">
    <location>
        <begin position="58"/>
        <end position="228"/>
    </location>
</feature>
<evidence type="ECO:0000256" key="6">
    <source>
        <dbReference type="ARBA" id="ARBA00022695"/>
    </source>
</evidence>
<dbReference type="InterPro" id="IPR002588">
    <property type="entry name" value="Alphavirus-like_MT_dom"/>
</dbReference>
<evidence type="ECO:0000256" key="15">
    <source>
        <dbReference type="ARBA" id="ARBA00047984"/>
    </source>
</evidence>
<organism evidence="20 21">
    <name type="scientific">Turtle grass virus X</name>
    <dbReference type="NCBI Taxonomy" id="2292642"/>
    <lineage>
        <taxon>Viruses</taxon>
        <taxon>Riboviria</taxon>
        <taxon>Orthornavirae</taxon>
        <taxon>Kitrinoviricota</taxon>
        <taxon>Alsuviricetes</taxon>
        <taxon>Tymovirales</taxon>
        <taxon>Alphaflexiviridae</taxon>
        <taxon>Potexvirus</taxon>
        <taxon>Potexvirus ecsthalassiae</taxon>
    </lineage>
</organism>
<sequence>MAIEAVFDQVTDPSLRSIIQEEAHKNIKILFKDTASVNPYATPQSSRKLLEKYAIPYNPYATKLHTHAVAKAFEVSLYETATHYLPVDERGAKLPVTFLFMKPAKLRFFKRRGDRDHFINAHIVPRDLARYPRSTVYATIPPIQTSHAFIGDTIHHFDRPFVEHIFRSSPALQTLIATMVLPPEAILRTRSLFPEAYDLHYCSDRFIYRPGALSGGEYEHTYESLDWLTVGHIHSGDLWITAERLESKAANHLFIFQRGKLTTPKYRTFDLPEPLVMLPKVFRPGKYNVQKPIPRAKANAWLMYVKSVGNVTIRDVWAKLRQTIANADLHNYEATELVHLTNYFMLVGRLESCNSFDQVLADSLLMSWFRPLVAKLTEFSHKVFGAHSFMQLCEAVSLKEVSLCFRVDETTYKAPKLPTEHFSELEELLSRGLAEEPTQTVKTESPTPSLYMHYDGDCEDIAGSGQDTNTPHSSQSEPHTATPATGECSHTHDQSQASTSGTKQERSLSEDADTLPWAPWAEHLKRLGFQGTERQLDADGELIHPIARVTKLPVYDMDDQLAQLLRRLNRAPTLYTPDTGRAQTYARDLIAGKTGARLRQESFEWKEALKKKTKESPKQVALSVIHGAGGSGKSRAIQEFMAENKDYPLTVVLPTNELRADWKRKLPAHEPDTFMTYETAMLTPRHHTMVLDDYTKLPNGYIEALIQNSPALGLLVLTGDPMQAEHHESSDGNEINGLTPASAIFSKYCRYYINATHRNPQRLANALGVYSEVHRDFKVSYSRHIRDGYHNLVPSQLKMRNYGSLGHKSSTYAGCQGITAGRVQIILDNDTSFCTRQVMYTALSRATTEIVLCNTMPNEKTFFDKIEATPYLKAILALHKELPVRTAEPEEEEPTEPPPPPTHLPVSNPVELTERLVEPLQEKHDREIYSPTTGHSNCVQTQDPYIQAFQHQQAKDETLFWATIDKRLRTSTLKDNWAEFKTKRPLGDVLWLAYRKAMGIPSDPLKFDPDLWWACADEVQKTYLSKSHQQLRNGMMRQSPDFGSNKMQIFLKSQWVKKADKIGKNEVKAGQTIAAFYQPTIMLFGTMARYMRRIRDTLQPKNILINCERSQEQIERWTKEHWDFKCRAYTNDFTAYDQSQDGAMLQFEVLKALHLGIPEEVVELYIQLKLDSKMFLGTLAIMRLTGEGPTFDANTECNIAYTHARFEIPDGCAQVYAGDDCAIDCEPTERQSFLPLVEKFTLQAKPQHFAQNIGSWPEFCGNLITPMGYLKDPIKLQACLALAARKPKNSPGSLADVADSYAIDLLPAYKLGDGVYEVFNEAQLHCHYQSIRTLITSAHTTRLSRLHALYHADSLF</sequence>
<dbReference type="GO" id="GO:0016787">
    <property type="term" value="F:hydrolase activity"/>
    <property type="evidence" value="ECO:0007669"/>
    <property type="project" value="UniProtKB-KW"/>
</dbReference>
<evidence type="ECO:0000256" key="10">
    <source>
        <dbReference type="ARBA" id="ARBA00022840"/>
    </source>
</evidence>
<reference evidence="20 21" key="1">
    <citation type="submission" date="2018-03" db="EMBL/GenBank/DDBJ databases">
        <title>Discovery of a novel RNA virus in the seagrass Thalassia testudinum from Tampa Bay, Florida.</title>
        <authorList>
            <person name="Van Bogaert N."/>
            <person name="Rosario K."/>
            <person name="Furman B.F.T."/>
            <person name="Hall M.O."/>
            <person name="Greco A.M."/>
            <person name="Breitbart M."/>
        </authorList>
    </citation>
    <scope>NUCLEOTIDE SEQUENCE [LARGE SCALE GENOMIC DNA]</scope>
    <source>
        <strain evidence="20">TB 2016</strain>
    </source>
</reference>
<accession>A0A345X1J4</accession>
<dbReference type="GO" id="GO:0039694">
    <property type="term" value="P:viral RNA genome replication"/>
    <property type="evidence" value="ECO:0007669"/>
    <property type="project" value="InterPro"/>
</dbReference>
<feature type="domain" description="RdRp catalytic" evidence="17">
    <location>
        <begin position="1126"/>
        <end position="1233"/>
    </location>
</feature>
<dbReference type="GO" id="GO:0005524">
    <property type="term" value="F:ATP binding"/>
    <property type="evidence" value="ECO:0007669"/>
    <property type="project" value="UniProtKB-KW"/>
</dbReference>
<dbReference type="GO" id="GO:0003723">
    <property type="term" value="F:RNA binding"/>
    <property type="evidence" value="ECO:0007669"/>
    <property type="project" value="InterPro"/>
</dbReference>
<proteinExistence type="predicted"/>
<comment type="function">
    <text evidence="13">RNA replication. The central part of this protein possibly functions as an ATP-binding helicase.</text>
</comment>
<dbReference type="CDD" id="cd18809">
    <property type="entry name" value="SF1_C_RecD"/>
    <property type="match status" value="1"/>
</dbReference>
<dbReference type="GO" id="GO:0006396">
    <property type="term" value="P:RNA processing"/>
    <property type="evidence" value="ECO:0007669"/>
    <property type="project" value="InterPro"/>
</dbReference>
<dbReference type="CDD" id="cd23246">
    <property type="entry name" value="Alphaflexiviridae_RdRp"/>
    <property type="match status" value="1"/>
</dbReference>
<evidence type="ECO:0000256" key="16">
    <source>
        <dbReference type="SAM" id="MobiDB-lite"/>
    </source>
</evidence>
<keyword evidence="10" id="KW-0067">ATP-binding</keyword>
<dbReference type="GO" id="GO:0003724">
    <property type="term" value="F:RNA helicase activity"/>
    <property type="evidence" value="ECO:0007669"/>
    <property type="project" value="UniProtKB-EC"/>
</dbReference>
<protein>
    <recommendedName>
        <fullName evidence="3">RNA replication protein</fullName>
        <ecNumber evidence="1">2.7.7.48</ecNumber>
        <ecNumber evidence="2">3.6.4.13</ecNumber>
    </recommendedName>
    <alternativeName>
        <fullName evidence="14">ORF1 protein</fullName>
    </alternativeName>
</protein>